<dbReference type="HOGENOM" id="CLU_041132_3_0_0"/>
<reference evidence="2 3" key="1">
    <citation type="journal article" date="2010" name="Proc. Natl. Acad. Sci. U.S.A.">
        <title>A Nitrospira metagenome illuminates the physiology and evolution of globally important nitrite-oxidizing bacteria.</title>
        <authorList>
            <person name="Lucker S."/>
            <person name="Wagner M."/>
            <person name="Maixner F."/>
            <person name="Pelletier E."/>
            <person name="Koch H."/>
            <person name="Vacherie B."/>
            <person name="Rattei T."/>
            <person name="Sinninghe Damste J."/>
            <person name="Spieck E."/>
            <person name="Le Paslier D."/>
            <person name="Daims H."/>
        </authorList>
    </citation>
    <scope>NUCLEOTIDE SEQUENCE [LARGE SCALE GENOMIC DNA]</scope>
</reference>
<dbReference type="CAZy" id="GT4">
    <property type="family name" value="Glycosyltransferase Family 4"/>
</dbReference>
<dbReference type="Gene3D" id="3.40.50.11010">
    <property type="match status" value="1"/>
</dbReference>
<accession>D8PHE8</accession>
<dbReference type="AlphaFoldDB" id="D8PHE8"/>
<dbReference type="PANTHER" id="PTHR12526">
    <property type="entry name" value="GLYCOSYLTRANSFERASE"/>
    <property type="match status" value="1"/>
</dbReference>
<organism evidence="2 3">
    <name type="scientific">Nitrospira defluvii</name>
    <dbReference type="NCBI Taxonomy" id="330214"/>
    <lineage>
        <taxon>Bacteria</taxon>
        <taxon>Pseudomonadati</taxon>
        <taxon>Nitrospirota</taxon>
        <taxon>Nitrospiria</taxon>
        <taxon>Nitrospirales</taxon>
        <taxon>Nitrospiraceae</taxon>
        <taxon>Nitrospira</taxon>
    </lineage>
</organism>
<dbReference type="EC" id="2.4.-.-" evidence="2"/>
<dbReference type="SUPFAM" id="SSF53756">
    <property type="entry name" value="UDP-Glycosyltransferase/glycogen phosphorylase"/>
    <property type="match status" value="1"/>
</dbReference>
<keyword evidence="2" id="KW-0808">Transferase</keyword>
<keyword evidence="3" id="KW-1185">Reference proteome</keyword>
<name>D8PHE8_9BACT</name>
<dbReference type="EMBL" id="FP929003">
    <property type="protein sequence ID" value="CBK42685.1"/>
    <property type="molecule type" value="Genomic_DNA"/>
</dbReference>
<dbReference type="Pfam" id="PF13692">
    <property type="entry name" value="Glyco_trans_1_4"/>
    <property type="match status" value="1"/>
</dbReference>
<dbReference type="Pfam" id="PF22059">
    <property type="entry name" value="GumK_N"/>
    <property type="match status" value="1"/>
</dbReference>
<dbReference type="KEGG" id="nde:NIDE2989"/>
<evidence type="ECO:0000313" key="2">
    <source>
        <dbReference type="EMBL" id="CBK42685.1"/>
    </source>
</evidence>
<evidence type="ECO:0000259" key="1">
    <source>
        <dbReference type="Pfam" id="PF22059"/>
    </source>
</evidence>
<protein>
    <submittedName>
        <fullName evidence="2">Putative Glycosyl transferase</fullName>
        <ecNumber evidence="2">2.4.-.-</ecNumber>
    </submittedName>
</protein>
<keyword evidence="2" id="KW-0328">Glycosyltransferase</keyword>
<gene>
    <name evidence="2" type="ORF">NIDE2989</name>
</gene>
<dbReference type="GO" id="GO:0016757">
    <property type="term" value="F:glycosyltransferase activity"/>
    <property type="evidence" value="ECO:0007669"/>
    <property type="project" value="UniProtKB-KW"/>
</dbReference>
<feature type="domain" description="Glucuronosyltransferase GumK N-terminal" evidence="1">
    <location>
        <begin position="1"/>
        <end position="170"/>
    </location>
</feature>
<sequence length="380" mass="42460">MACANYWTTPFQVGSHHLARGFVNAGWTVGFVSDPISPLHLLGHVRKELASRFRLYRQGGVWDLDKKLWAYVPAALATPRNEPLLRSLALERGWAHLTWPSVGGVVRNHGFGEVDLLYCDSPKHLSWLSQIARARTVFRVADNTSGFGRTTPAARAAEHELAAAADLVVYSAETLKEYVEGLKPRRMAHLPNGVNFSHFARPDVPVPSEYASIRRPIAVYAGYMDAWFDYALLNHVVAALPDVSFVLIGGTPHAHARFAPAANLHLLGPRPFSRLPEYLRSADVGLIPFDVQNHPTLVHSIHPLKLYEYLAAGLPVVATRWRELERLQSPAMLCESAEQFVTAIESCVTREPQRELYRAYAEQADWKHRVSRLLQLAQSG</sequence>
<dbReference type="eggNOG" id="COG0438">
    <property type="taxonomic scope" value="Bacteria"/>
</dbReference>
<dbReference type="Proteomes" id="UP000001660">
    <property type="component" value="Chromosome"/>
</dbReference>
<dbReference type="STRING" id="330214.NIDE2989"/>
<evidence type="ECO:0000313" key="3">
    <source>
        <dbReference type="Proteomes" id="UP000001660"/>
    </source>
</evidence>
<dbReference type="Gene3D" id="3.40.50.2000">
    <property type="entry name" value="Glycogen Phosphorylase B"/>
    <property type="match status" value="1"/>
</dbReference>
<proteinExistence type="predicted"/>
<dbReference type="InterPro" id="IPR054299">
    <property type="entry name" value="GumK_N"/>
</dbReference>